<feature type="region of interest" description="Disordered" evidence="1">
    <location>
        <begin position="349"/>
        <end position="382"/>
    </location>
</feature>
<evidence type="ECO:0000313" key="2">
    <source>
        <dbReference type="EMBL" id="THV71985.1"/>
    </source>
</evidence>
<dbReference type="Proteomes" id="UP000304951">
    <property type="component" value="Unassembled WGS sequence"/>
</dbReference>
<reference evidence="2 3" key="1">
    <citation type="submission" date="2018-10" db="EMBL/GenBank/DDBJ databases">
        <title>Fifty Aureobasidium pullulans genomes reveal a recombining polyextremotolerant generalist.</title>
        <authorList>
            <person name="Gostincar C."/>
            <person name="Turk M."/>
            <person name="Zajc J."/>
            <person name="Gunde-Cimerman N."/>
        </authorList>
    </citation>
    <scope>NUCLEOTIDE SEQUENCE [LARGE SCALE GENOMIC DNA]</scope>
    <source>
        <strain evidence="2 3">EXF-11900</strain>
    </source>
</reference>
<dbReference type="AlphaFoldDB" id="A0A4S8SMU2"/>
<sequence>MDSAAALNRLLAVLTERGIGLGYDELGWLFESPQYKDSMTSWVHEYLSPATLLSLEEHDLHAHILQTNYKATTTDGMPQPMQETDFENAINTLEASTAAIEKQTAILEAQRSALRNLQALNQEPISTISESDEKKSSQARTKTQLDLETNELTEVNQQRVGATKRHAESSLNLLKTSSQRQLDKDDRLLDGLQKVMFKLAPLESSETRLPDFNLLSSALVKLEGKIIKDRTNATYIETLHSLAGETDGFEHESRGQAVQEAYALAEELESLITEVDSVLEMTISRRYRAPIVNALKLSDAQAQLEQQSWLEYVVRTLHELAQKTEDLASCTQDTLAYTSAISHVSDALAQTLPPPSQPPSRLDRKQSVRGPSPKKNMNPILHRQGVKDPALEILGYHGIRIPVESGTDGEAVSQALRSAMFERQSRLHDLQRSTEQSVAAQVAESINMVDGELQNLLEVLYAHSPYATVHLADSKAKDRLEHLDHEIEGLGDGIKRLDVDRLAEAEQTRLSAALDA</sequence>
<evidence type="ECO:0000256" key="1">
    <source>
        <dbReference type="SAM" id="MobiDB-lite"/>
    </source>
</evidence>
<name>A0A4S8SMU2_AURPU</name>
<evidence type="ECO:0008006" key="4">
    <source>
        <dbReference type="Google" id="ProtNLM"/>
    </source>
</evidence>
<protein>
    <recommendedName>
        <fullName evidence="4">HAUS augmin-like complex subunit 3 N-terminal domain-containing protein</fullName>
    </recommendedName>
</protein>
<proteinExistence type="predicted"/>
<accession>A0A4S8SMU2</accession>
<evidence type="ECO:0000313" key="3">
    <source>
        <dbReference type="Proteomes" id="UP000304951"/>
    </source>
</evidence>
<feature type="region of interest" description="Disordered" evidence="1">
    <location>
        <begin position="125"/>
        <end position="144"/>
    </location>
</feature>
<organism evidence="2 3">
    <name type="scientific">Aureobasidium pullulans</name>
    <name type="common">Black yeast</name>
    <name type="synonym">Pullularia pullulans</name>
    <dbReference type="NCBI Taxonomy" id="5580"/>
    <lineage>
        <taxon>Eukaryota</taxon>
        <taxon>Fungi</taxon>
        <taxon>Dikarya</taxon>
        <taxon>Ascomycota</taxon>
        <taxon>Pezizomycotina</taxon>
        <taxon>Dothideomycetes</taxon>
        <taxon>Dothideomycetidae</taxon>
        <taxon>Dothideales</taxon>
        <taxon>Saccotheciaceae</taxon>
        <taxon>Aureobasidium</taxon>
    </lineage>
</organism>
<gene>
    <name evidence="2" type="ORF">D6D28_04045</name>
</gene>
<comment type="caution">
    <text evidence="2">The sequence shown here is derived from an EMBL/GenBank/DDBJ whole genome shotgun (WGS) entry which is preliminary data.</text>
</comment>
<dbReference type="EMBL" id="QZAF01000131">
    <property type="protein sequence ID" value="THV71985.1"/>
    <property type="molecule type" value="Genomic_DNA"/>
</dbReference>